<dbReference type="RefSeq" id="WP_152031705.1">
    <property type="nucleotide sequence ID" value="NZ_DF967972.1"/>
</dbReference>
<sequence>MQKRRGISDHTTTCPYCGHRCLHANLDDHIKRIHPDMVNLEAYVEQLPRTRPQQWWDQHKPYLEPDLVFDNGMPPVEVDAEKEYQKKVQANKKPVKPPKKASKKNQTNCPECGEIIYSSRLEAHLYKFHGLKKDPNTQKLVIVPIVNENGQIVPRFIQCDACGFWIAEDKLPNHKQAHQFFAPLVNWSDVLCPACGLLLAITQLSAHMRAKHPLFPKNDLKDAFKSYYGPERTRFPDHPLGNDDKTSH</sequence>
<protein>
    <recommendedName>
        <fullName evidence="1">C2H2-type domain-containing protein</fullName>
    </recommendedName>
</protein>
<evidence type="ECO:0000313" key="3">
    <source>
        <dbReference type="Proteomes" id="UP000055060"/>
    </source>
</evidence>
<accession>A0A0S7BEA5</accession>
<feature type="domain" description="C2H2-type" evidence="1">
    <location>
        <begin position="107"/>
        <end position="129"/>
    </location>
</feature>
<dbReference type="EMBL" id="DF967972">
    <property type="protein sequence ID" value="GAP13248.1"/>
    <property type="molecule type" value="Genomic_DNA"/>
</dbReference>
<organism evidence="2">
    <name type="scientific">Longilinea arvoryzae</name>
    <dbReference type="NCBI Taxonomy" id="360412"/>
    <lineage>
        <taxon>Bacteria</taxon>
        <taxon>Bacillati</taxon>
        <taxon>Chloroflexota</taxon>
        <taxon>Anaerolineae</taxon>
        <taxon>Anaerolineales</taxon>
        <taxon>Anaerolineaceae</taxon>
        <taxon>Longilinea</taxon>
    </lineage>
</organism>
<dbReference type="OrthoDB" id="6950397at2"/>
<feature type="domain" description="C2H2-type" evidence="1">
    <location>
        <begin position="157"/>
        <end position="178"/>
    </location>
</feature>
<evidence type="ECO:0000313" key="2">
    <source>
        <dbReference type="EMBL" id="GAP13248.1"/>
    </source>
</evidence>
<gene>
    <name evidence="2" type="ORF">LARV_00999</name>
</gene>
<name>A0A0S7BEA5_9CHLR</name>
<feature type="domain" description="C2H2-type" evidence="1">
    <location>
        <begin position="190"/>
        <end position="212"/>
    </location>
</feature>
<dbReference type="AlphaFoldDB" id="A0A0S7BEA5"/>
<dbReference type="Proteomes" id="UP000055060">
    <property type="component" value="Unassembled WGS sequence"/>
</dbReference>
<feature type="domain" description="C2H2-type" evidence="1">
    <location>
        <begin position="12"/>
        <end position="34"/>
    </location>
</feature>
<reference evidence="2" key="1">
    <citation type="submission" date="2015-07" db="EMBL/GenBank/DDBJ databases">
        <title>Draft Genome Sequences of Anaerolinea thermolimosa IMO-1, Bellilinea caldifistulae GOMI-1, Leptolinea tardivitalis YMTK-2, Levilinea saccharolytica KIBI-1,Longilinea arvoryzae KOME-1, Previously Described as Members of the Anaerolineaceae (Chloroflexi).</title>
        <authorList>
            <person name="Sekiguchi Y."/>
            <person name="Ohashi A."/>
            <person name="Matsuura N."/>
            <person name="Tourlousse M.D."/>
        </authorList>
    </citation>
    <scope>NUCLEOTIDE SEQUENCE [LARGE SCALE GENOMIC DNA]</scope>
    <source>
        <strain evidence="2">KOME-1</strain>
    </source>
</reference>
<evidence type="ECO:0000259" key="1">
    <source>
        <dbReference type="SMART" id="SM00355"/>
    </source>
</evidence>
<dbReference type="SMART" id="SM00355">
    <property type="entry name" value="ZnF_C2H2"/>
    <property type="match status" value="4"/>
</dbReference>
<dbReference type="STRING" id="360412.LARV_00999"/>
<dbReference type="InterPro" id="IPR013087">
    <property type="entry name" value="Znf_C2H2_type"/>
</dbReference>
<keyword evidence="3" id="KW-1185">Reference proteome</keyword>
<proteinExistence type="predicted"/>